<dbReference type="AlphaFoldDB" id="A0A9P0BG38"/>
<accession>A0A9P0BG38</accession>
<organism evidence="1 2">
    <name type="scientific">Brassicogethes aeneus</name>
    <name type="common">Rape pollen beetle</name>
    <name type="synonym">Meligethes aeneus</name>
    <dbReference type="NCBI Taxonomy" id="1431903"/>
    <lineage>
        <taxon>Eukaryota</taxon>
        <taxon>Metazoa</taxon>
        <taxon>Ecdysozoa</taxon>
        <taxon>Arthropoda</taxon>
        <taxon>Hexapoda</taxon>
        <taxon>Insecta</taxon>
        <taxon>Pterygota</taxon>
        <taxon>Neoptera</taxon>
        <taxon>Endopterygota</taxon>
        <taxon>Coleoptera</taxon>
        <taxon>Polyphaga</taxon>
        <taxon>Cucujiformia</taxon>
        <taxon>Nitidulidae</taxon>
        <taxon>Meligethinae</taxon>
        <taxon>Brassicogethes</taxon>
    </lineage>
</organism>
<name>A0A9P0BG38_BRAAE</name>
<proteinExistence type="predicted"/>
<gene>
    <name evidence="1" type="ORF">MELIAE_LOCUS11845</name>
</gene>
<evidence type="ECO:0000313" key="1">
    <source>
        <dbReference type="EMBL" id="CAH0562825.1"/>
    </source>
</evidence>
<dbReference type="EMBL" id="OV121139">
    <property type="protein sequence ID" value="CAH0562825.1"/>
    <property type="molecule type" value="Genomic_DNA"/>
</dbReference>
<protein>
    <submittedName>
        <fullName evidence="1">Uncharacterized protein</fullName>
    </submittedName>
</protein>
<keyword evidence="2" id="KW-1185">Reference proteome</keyword>
<dbReference type="Proteomes" id="UP001154078">
    <property type="component" value="Chromosome 8"/>
</dbReference>
<evidence type="ECO:0000313" key="2">
    <source>
        <dbReference type="Proteomes" id="UP001154078"/>
    </source>
</evidence>
<sequence length="319" mass="36795">MDEKNYDDLEKMDLKSTQAQLSTEISNKLRAACKILDEKCSDDEKSIWLGYIRKNIRSFNKLIKKHKNSVDKILNKLSEFAEEESGWGINKILNLEININKHELGNGSSYIKLPEEIARKHACVNVKNVDNNCFAWALISALHRIMPWKKKYLSEAELEYCLKHLSESEDELDSEVQQDEEEMKTDDLIVDLPLFDEEATIINKVSKPGGSKDSLQEAKDKLISKFNGWMEKINSFQQIDAVKDIQRYPISPTLAAISQNPQQFSSKSTFQHNKHIDAQKRLYSTHRKKCSKKLKFERPNEAESVSIAASLMLEENRIE</sequence>
<reference evidence="1" key="1">
    <citation type="submission" date="2021-12" db="EMBL/GenBank/DDBJ databases">
        <authorList>
            <person name="King R."/>
        </authorList>
    </citation>
    <scope>NUCLEOTIDE SEQUENCE</scope>
</reference>
<dbReference type="OrthoDB" id="2419425at2759"/>
<dbReference type="PANTHER" id="PTHR31511">
    <property type="entry name" value="PROTEIN CBG23764"/>
    <property type="match status" value="1"/>
</dbReference>
<dbReference type="PANTHER" id="PTHR31511:SF12">
    <property type="entry name" value="RHO TERMINATION FACTOR N-TERMINAL DOMAIN-CONTAINING PROTEIN"/>
    <property type="match status" value="1"/>
</dbReference>